<feature type="domain" description="HTH gntR-type" evidence="4">
    <location>
        <begin position="15"/>
        <end position="83"/>
    </location>
</feature>
<keyword evidence="3" id="KW-0804">Transcription</keyword>
<keyword evidence="1" id="KW-0805">Transcription regulation</keyword>
<dbReference type="InterPro" id="IPR036388">
    <property type="entry name" value="WH-like_DNA-bd_sf"/>
</dbReference>
<dbReference type="OrthoDB" id="7173258at2"/>
<dbReference type="SUPFAM" id="SSF46785">
    <property type="entry name" value="Winged helix' DNA-binding domain"/>
    <property type="match status" value="1"/>
</dbReference>
<evidence type="ECO:0000313" key="6">
    <source>
        <dbReference type="Proteomes" id="UP000192903"/>
    </source>
</evidence>
<dbReference type="GO" id="GO:0003700">
    <property type="term" value="F:DNA-binding transcription factor activity"/>
    <property type="evidence" value="ECO:0007669"/>
    <property type="project" value="InterPro"/>
</dbReference>
<reference evidence="6" key="1">
    <citation type="submission" date="2017-04" db="EMBL/GenBank/DDBJ databases">
        <authorList>
            <person name="Varghese N."/>
            <person name="Submissions S."/>
        </authorList>
    </citation>
    <scope>NUCLEOTIDE SEQUENCE [LARGE SCALE GENOMIC DNA]</scope>
    <source>
        <strain evidence="6">B4P</strain>
    </source>
</reference>
<evidence type="ECO:0000256" key="3">
    <source>
        <dbReference type="ARBA" id="ARBA00023163"/>
    </source>
</evidence>
<dbReference type="AlphaFoldDB" id="A0A1X7CMT5"/>
<dbReference type="Pfam" id="PF00392">
    <property type="entry name" value="GntR"/>
    <property type="match status" value="1"/>
</dbReference>
<dbReference type="STRING" id="464029.SAMN02982989_0604"/>
<organism evidence="5 6">
    <name type="scientific">Xaviernesmea oryzae</name>
    <dbReference type="NCBI Taxonomy" id="464029"/>
    <lineage>
        <taxon>Bacteria</taxon>
        <taxon>Pseudomonadati</taxon>
        <taxon>Pseudomonadota</taxon>
        <taxon>Alphaproteobacteria</taxon>
        <taxon>Hyphomicrobiales</taxon>
        <taxon>Rhizobiaceae</taxon>
        <taxon>Rhizobium/Agrobacterium group</taxon>
        <taxon>Xaviernesmea</taxon>
    </lineage>
</organism>
<dbReference type="InterPro" id="IPR000524">
    <property type="entry name" value="Tscrpt_reg_HTH_GntR"/>
</dbReference>
<dbReference type="InterPro" id="IPR036390">
    <property type="entry name" value="WH_DNA-bd_sf"/>
</dbReference>
<keyword evidence="2 5" id="KW-0238">DNA-binding</keyword>
<evidence type="ECO:0000256" key="2">
    <source>
        <dbReference type="ARBA" id="ARBA00023125"/>
    </source>
</evidence>
<dbReference type="Gene3D" id="1.10.10.10">
    <property type="entry name" value="Winged helix-like DNA-binding domain superfamily/Winged helix DNA-binding domain"/>
    <property type="match status" value="1"/>
</dbReference>
<dbReference type="GO" id="GO:0003677">
    <property type="term" value="F:DNA binding"/>
    <property type="evidence" value="ECO:0007669"/>
    <property type="project" value="UniProtKB-KW"/>
</dbReference>
<evidence type="ECO:0000313" key="5">
    <source>
        <dbReference type="EMBL" id="SME99676.1"/>
    </source>
</evidence>
<dbReference type="RefSeq" id="WP_085419890.1">
    <property type="nucleotide sequence ID" value="NZ_FXAF01000001.1"/>
</dbReference>
<dbReference type="SMART" id="SM00345">
    <property type="entry name" value="HTH_GNTR"/>
    <property type="match status" value="1"/>
</dbReference>
<gene>
    <name evidence="5" type="ORF">SAMN02982989_0604</name>
</gene>
<sequence>MFTIDASSIDRSLPVPVGKQLYGLLSYVLSFGDMPKGVKLQSVRQLAAELDIAPMTVAEVYKQLRAEGLVEIRPGLGAFTVYEPNRQVGRIAPANALGADIDHLLEKAEGLGISPVTLASMVQAQAKLRKPRAHLNVVFVAIFEAPGRDYIEQIRPTFAANDVISLVTVDQVRESEDFRRQCSEADLVLTFVHREAELRGLVPDANILALRFIPSERTRQSLALLDPRMRVAAVTQLKDYIAIMRPSVREFAPHISDITVAWSYDEDLPDIIARCDVVIYASGADHVADLAGPNKRCFEYRHAPDPGVLENLLAPALAELRHNKIAGGGNAPAKVSDLASRRAKTR</sequence>
<keyword evidence="6" id="KW-1185">Reference proteome</keyword>
<dbReference type="Proteomes" id="UP000192903">
    <property type="component" value="Unassembled WGS sequence"/>
</dbReference>
<dbReference type="CDD" id="cd07377">
    <property type="entry name" value="WHTH_GntR"/>
    <property type="match status" value="1"/>
</dbReference>
<accession>A0A1X7CMT5</accession>
<dbReference type="PROSITE" id="PS50949">
    <property type="entry name" value="HTH_GNTR"/>
    <property type="match status" value="1"/>
</dbReference>
<dbReference type="PANTHER" id="PTHR38445">
    <property type="entry name" value="HTH-TYPE TRANSCRIPTIONAL REPRESSOR YTRA"/>
    <property type="match status" value="1"/>
</dbReference>
<proteinExistence type="predicted"/>
<evidence type="ECO:0000256" key="1">
    <source>
        <dbReference type="ARBA" id="ARBA00023015"/>
    </source>
</evidence>
<name>A0A1X7CMT5_9HYPH</name>
<dbReference type="EMBL" id="FXAF01000001">
    <property type="protein sequence ID" value="SME99676.1"/>
    <property type="molecule type" value="Genomic_DNA"/>
</dbReference>
<dbReference type="PANTHER" id="PTHR38445:SF7">
    <property type="entry name" value="GNTR-FAMILY TRANSCRIPTIONAL REGULATOR"/>
    <property type="match status" value="1"/>
</dbReference>
<evidence type="ECO:0000259" key="4">
    <source>
        <dbReference type="PROSITE" id="PS50949"/>
    </source>
</evidence>
<protein>
    <submittedName>
        <fullName evidence="5">DNA-binding transcriptional regulator YhcF, GntR family</fullName>
    </submittedName>
</protein>